<evidence type="ECO:0000313" key="2">
    <source>
        <dbReference type="Proteomes" id="UP000503003"/>
    </source>
</evidence>
<dbReference type="Proteomes" id="UP000503003">
    <property type="component" value="Chromosome 1"/>
</dbReference>
<dbReference type="EMBL" id="CP049331">
    <property type="protein sequence ID" value="QIH43002.1"/>
    <property type="molecule type" value="Genomic_DNA"/>
</dbReference>
<organism evidence="1 2">
    <name type="scientific">Vibrio ziniensis</name>
    <dbReference type="NCBI Taxonomy" id="2711221"/>
    <lineage>
        <taxon>Bacteria</taxon>
        <taxon>Pseudomonadati</taxon>
        <taxon>Pseudomonadota</taxon>
        <taxon>Gammaproteobacteria</taxon>
        <taxon>Vibrionales</taxon>
        <taxon>Vibrionaceae</taxon>
        <taxon>Vibrio</taxon>
    </lineage>
</organism>
<dbReference type="RefSeq" id="WP_165312547.1">
    <property type="nucleotide sequence ID" value="NZ_CP049331.1"/>
</dbReference>
<keyword evidence="2" id="KW-1185">Reference proteome</keyword>
<gene>
    <name evidence="1" type="ORF">G5S32_14075</name>
</gene>
<protein>
    <submittedName>
        <fullName evidence="1">Uncharacterized protein</fullName>
    </submittedName>
</protein>
<accession>A0A6G7CLM3</accession>
<dbReference type="AlphaFoldDB" id="A0A6G7CLM3"/>
<evidence type="ECO:0000313" key="1">
    <source>
        <dbReference type="EMBL" id="QIH43002.1"/>
    </source>
</evidence>
<dbReference type="KEGG" id="vzi:G5S32_14075"/>
<name>A0A6G7CLM3_9VIBR</name>
<sequence>MHEFIRYNSPPVSIDSDLVLWVGITAQKRSWMEQIEGQYRIVQALRKHHSSITVIVDGWISLADGVPDSPKDIARDMAVYESLNKRLGKLKNVNVINVIGKDYNEKVSYAQRVDYFIANSGTGGMVPMMFAKAKGVIHSNSKLHTFSRAYNSTVEIVPNEKIMAQDLSLDSGVYSIDWKVIYNLLMKLMSLEERLTESSVLKNKLYFNFKRFIFKKNIQIGMAIKKLKLRAS</sequence>
<reference evidence="1 2" key="1">
    <citation type="submission" date="2020-02" db="EMBL/GenBank/DDBJ databases">
        <title>A complete genome of a marine bacterium Vibrio sp. ZWAL4003 isolated from the mangrove sediment with the ability to degrade polysaccharides.</title>
        <authorList>
            <person name="Wu J."/>
            <person name="Qu W."/>
            <person name="Zeng R."/>
        </authorList>
    </citation>
    <scope>NUCLEOTIDE SEQUENCE [LARGE SCALE GENOMIC DNA]</scope>
    <source>
        <strain evidence="1 2">ZWAL4003</strain>
    </source>
</reference>
<proteinExistence type="predicted"/>